<evidence type="ECO:0000256" key="5">
    <source>
        <dbReference type="ARBA" id="ARBA00022777"/>
    </source>
</evidence>
<dbReference type="EC" id="2.7.10.2" evidence="2"/>
<evidence type="ECO:0000256" key="4">
    <source>
        <dbReference type="ARBA" id="ARBA00022741"/>
    </source>
</evidence>
<reference evidence="10" key="1">
    <citation type="submission" date="2022-01" db="EMBL/GenBank/DDBJ databases">
        <title>Paenibacillus spongiae sp. nov., isolated from marine sponge.</title>
        <authorList>
            <person name="Li Z."/>
            <person name="Zhang M."/>
        </authorList>
    </citation>
    <scope>NUCLEOTIDE SEQUENCE</scope>
    <source>
        <strain evidence="10">PHS-Z3</strain>
    </source>
</reference>
<dbReference type="InterPro" id="IPR025669">
    <property type="entry name" value="AAA_dom"/>
</dbReference>
<keyword evidence="4" id="KW-0547">Nucleotide-binding</keyword>
<keyword evidence="3" id="KW-0808">Transferase</keyword>
<dbReference type="PANTHER" id="PTHR32309">
    <property type="entry name" value="TYROSINE-PROTEIN KINASE"/>
    <property type="match status" value="1"/>
</dbReference>
<evidence type="ECO:0000256" key="2">
    <source>
        <dbReference type="ARBA" id="ARBA00011903"/>
    </source>
</evidence>
<dbReference type="InterPro" id="IPR005702">
    <property type="entry name" value="Wzc-like_C"/>
</dbReference>
<organism evidence="10 11">
    <name type="scientific">Paenibacillus spongiae</name>
    <dbReference type="NCBI Taxonomy" id="2909671"/>
    <lineage>
        <taxon>Bacteria</taxon>
        <taxon>Bacillati</taxon>
        <taxon>Bacillota</taxon>
        <taxon>Bacilli</taxon>
        <taxon>Bacillales</taxon>
        <taxon>Paenibacillaceae</taxon>
        <taxon>Paenibacillus</taxon>
    </lineage>
</organism>
<comment type="catalytic activity">
    <reaction evidence="8">
        <text>L-tyrosyl-[protein] + ATP = O-phospho-L-tyrosyl-[protein] + ADP + H(+)</text>
        <dbReference type="Rhea" id="RHEA:10596"/>
        <dbReference type="Rhea" id="RHEA-COMP:10136"/>
        <dbReference type="Rhea" id="RHEA-COMP:20101"/>
        <dbReference type="ChEBI" id="CHEBI:15378"/>
        <dbReference type="ChEBI" id="CHEBI:30616"/>
        <dbReference type="ChEBI" id="CHEBI:46858"/>
        <dbReference type="ChEBI" id="CHEBI:61978"/>
        <dbReference type="ChEBI" id="CHEBI:456216"/>
        <dbReference type="EC" id="2.7.10.2"/>
    </reaction>
</comment>
<dbReference type="NCBIfam" id="TIGR01007">
    <property type="entry name" value="eps_fam"/>
    <property type="match status" value="1"/>
</dbReference>
<feature type="domain" description="AAA" evidence="9">
    <location>
        <begin position="44"/>
        <end position="187"/>
    </location>
</feature>
<accession>A0ABY5SH72</accession>
<name>A0ABY5SH72_9BACL</name>
<sequence length="228" mass="24959">MRQSTNNNSSLNLVTSLDPLSPVTEAYRVLRTNIQFSSIDRPIHVIMISSAQRGEGKTTTVSNLAVAYAQEGKKVLLIDTDLRDPSLHHVFSLPNRVGLTSILSNQYGLQEVVRDTVVDNLSVITGGPIPPNPSEMLGSFKMQSLIDELRTEYDMILIDTPPVLAVTDGIVISVLCDGVIMVVDAGKVDKERVKKAKSSLEHANARILGAVLNKMNKKDRKTAINYYG</sequence>
<proteinExistence type="inferred from homology"/>
<evidence type="ECO:0000313" key="10">
    <source>
        <dbReference type="EMBL" id="UVI31603.1"/>
    </source>
</evidence>
<dbReference type="InterPro" id="IPR050445">
    <property type="entry name" value="Bact_polysacc_biosynth/exp"/>
</dbReference>
<dbReference type="CDD" id="cd05387">
    <property type="entry name" value="BY-kinase"/>
    <property type="match status" value="1"/>
</dbReference>
<keyword evidence="7" id="KW-0829">Tyrosine-protein kinase</keyword>
<evidence type="ECO:0000313" key="11">
    <source>
        <dbReference type="Proteomes" id="UP001057877"/>
    </source>
</evidence>
<evidence type="ECO:0000256" key="6">
    <source>
        <dbReference type="ARBA" id="ARBA00022840"/>
    </source>
</evidence>
<dbReference type="Proteomes" id="UP001057877">
    <property type="component" value="Chromosome"/>
</dbReference>
<dbReference type="GO" id="GO:0016301">
    <property type="term" value="F:kinase activity"/>
    <property type="evidence" value="ECO:0007669"/>
    <property type="project" value="UniProtKB-KW"/>
</dbReference>
<protein>
    <recommendedName>
        <fullName evidence="2">non-specific protein-tyrosine kinase</fullName>
        <ecNumber evidence="2">2.7.10.2</ecNumber>
    </recommendedName>
</protein>
<gene>
    <name evidence="10" type="ORF">L1F29_07220</name>
</gene>
<evidence type="ECO:0000256" key="8">
    <source>
        <dbReference type="ARBA" id="ARBA00051245"/>
    </source>
</evidence>
<dbReference type="PANTHER" id="PTHR32309:SF13">
    <property type="entry name" value="FERRIC ENTEROBACTIN TRANSPORT PROTEIN FEPE"/>
    <property type="match status" value="1"/>
</dbReference>
<dbReference type="EMBL" id="CP091430">
    <property type="protein sequence ID" value="UVI31603.1"/>
    <property type="molecule type" value="Genomic_DNA"/>
</dbReference>
<dbReference type="Gene3D" id="3.40.50.300">
    <property type="entry name" value="P-loop containing nucleotide triphosphate hydrolases"/>
    <property type="match status" value="1"/>
</dbReference>
<evidence type="ECO:0000259" key="9">
    <source>
        <dbReference type="Pfam" id="PF13614"/>
    </source>
</evidence>
<evidence type="ECO:0000256" key="7">
    <source>
        <dbReference type="ARBA" id="ARBA00023137"/>
    </source>
</evidence>
<dbReference type="SUPFAM" id="SSF52540">
    <property type="entry name" value="P-loop containing nucleoside triphosphate hydrolases"/>
    <property type="match status" value="1"/>
</dbReference>
<keyword evidence="11" id="KW-1185">Reference proteome</keyword>
<keyword evidence="6" id="KW-0067">ATP-binding</keyword>
<dbReference type="Pfam" id="PF13614">
    <property type="entry name" value="AAA_31"/>
    <property type="match status" value="1"/>
</dbReference>
<comment type="similarity">
    <text evidence="1">Belongs to the CpsD/CapB family.</text>
</comment>
<evidence type="ECO:0000256" key="3">
    <source>
        <dbReference type="ARBA" id="ARBA00022679"/>
    </source>
</evidence>
<dbReference type="RefSeq" id="WP_258387665.1">
    <property type="nucleotide sequence ID" value="NZ_CP091430.1"/>
</dbReference>
<evidence type="ECO:0000256" key="1">
    <source>
        <dbReference type="ARBA" id="ARBA00007316"/>
    </source>
</evidence>
<dbReference type="InterPro" id="IPR027417">
    <property type="entry name" value="P-loop_NTPase"/>
</dbReference>
<keyword evidence="5 10" id="KW-0418">Kinase</keyword>